<dbReference type="Pfam" id="PF13665">
    <property type="entry name" value="Tox-PAAR-like"/>
    <property type="match status" value="1"/>
</dbReference>
<name>A0A0M4DBY7_9BACT</name>
<accession>A0A0M4DBY7</accession>
<evidence type="ECO:0000256" key="1">
    <source>
        <dbReference type="SAM" id="MobiDB-lite"/>
    </source>
</evidence>
<keyword evidence="3" id="KW-1185">Reference proteome</keyword>
<sequence length="185" mass="18912">MGNVLINGRTAVHAGSKGTLSTVDICLTQIGQAVVPIPYSNVARSSDADGTASSVLIDGKPACHRDSTFARSAGDEAGNRKGLISGTIQGKAEFITASGNVYFEGVAAVRAFDLMTSNNGNTAPMPLMQPGAGAPPQGALEGAQERQASEAPDVIGWEVAGFNPQRLKGMLESAPEPQGTEGEEG</sequence>
<evidence type="ECO:0000313" key="2">
    <source>
        <dbReference type="EMBL" id="ALC17967.1"/>
    </source>
</evidence>
<dbReference type="KEGG" id="des:DSOUD_3247"/>
<dbReference type="OrthoDB" id="1550495at2"/>
<dbReference type="AlphaFoldDB" id="A0A0M4DBY7"/>
<feature type="region of interest" description="Disordered" evidence="1">
    <location>
        <begin position="122"/>
        <end position="149"/>
    </location>
</feature>
<dbReference type="Proteomes" id="UP000057158">
    <property type="component" value="Chromosome"/>
</dbReference>
<protein>
    <submittedName>
        <fullName evidence="2">Uncharacterized protein</fullName>
    </submittedName>
</protein>
<reference evidence="2 3" key="1">
    <citation type="submission" date="2015-07" db="EMBL/GenBank/DDBJ databases">
        <title>Isolation and Genomic Characterization of a Novel Halophilic Metal-Reducing Deltaproteobacterium from the Deep Subsurface.</title>
        <authorList>
            <person name="Badalamenti J.P."/>
            <person name="Summers Z.M."/>
            <person name="Gralnick J.A."/>
            <person name="Bond D.R."/>
        </authorList>
    </citation>
    <scope>NUCLEOTIDE SEQUENCE [LARGE SCALE GENOMIC DNA]</scope>
    <source>
        <strain evidence="2 3">WTL</strain>
    </source>
</reference>
<dbReference type="EMBL" id="CP010802">
    <property type="protein sequence ID" value="ALC17967.1"/>
    <property type="molecule type" value="Genomic_DNA"/>
</dbReference>
<proteinExistence type="predicted"/>
<gene>
    <name evidence="2" type="ORF">DSOUD_3247</name>
</gene>
<evidence type="ECO:0000313" key="3">
    <source>
        <dbReference type="Proteomes" id="UP000057158"/>
    </source>
</evidence>
<dbReference type="PATRIC" id="fig|1603606.3.peg.3493"/>
<organism evidence="2 3">
    <name type="scientific">Desulfuromonas soudanensis</name>
    <dbReference type="NCBI Taxonomy" id="1603606"/>
    <lineage>
        <taxon>Bacteria</taxon>
        <taxon>Pseudomonadati</taxon>
        <taxon>Thermodesulfobacteriota</taxon>
        <taxon>Desulfuromonadia</taxon>
        <taxon>Desulfuromonadales</taxon>
        <taxon>Desulfuromonadaceae</taxon>
        <taxon>Desulfuromonas</taxon>
    </lineage>
</organism>
<dbReference type="RefSeq" id="WP_053551935.1">
    <property type="nucleotide sequence ID" value="NZ_CP010802.1"/>
</dbReference>
<dbReference type="CDD" id="cd14740">
    <property type="entry name" value="PAAR_4"/>
    <property type="match status" value="1"/>
</dbReference>
<dbReference type="STRING" id="1603606.DSOUD_3247"/>